<dbReference type="AlphaFoldDB" id="A0A2S2DGD9"/>
<dbReference type="Gene3D" id="2.170.130.10">
    <property type="entry name" value="TonB-dependent receptor, plug domain"/>
    <property type="match status" value="1"/>
</dbReference>
<feature type="signal peptide" evidence="12">
    <location>
        <begin position="1"/>
        <end position="22"/>
    </location>
</feature>
<keyword evidence="8 15" id="KW-0675">Receptor</keyword>
<evidence type="ECO:0000259" key="14">
    <source>
        <dbReference type="Pfam" id="PF07715"/>
    </source>
</evidence>
<evidence type="ECO:0000256" key="3">
    <source>
        <dbReference type="ARBA" id="ARBA00022448"/>
    </source>
</evidence>
<evidence type="ECO:0000256" key="7">
    <source>
        <dbReference type="ARBA" id="ARBA00023136"/>
    </source>
</evidence>
<dbReference type="InterPro" id="IPR012910">
    <property type="entry name" value="Plug_dom"/>
</dbReference>
<dbReference type="RefSeq" id="WP_109344793.1">
    <property type="nucleotide sequence ID" value="NZ_CP029343.1"/>
</dbReference>
<dbReference type="PANTHER" id="PTHR47234:SF2">
    <property type="entry name" value="TONB-DEPENDENT RECEPTOR"/>
    <property type="match status" value="1"/>
</dbReference>
<keyword evidence="3 10" id="KW-0813">Transport</keyword>
<evidence type="ECO:0000256" key="10">
    <source>
        <dbReference type="PROSITE-ProRule" id="PRU01360"/>
    </source>
</evidence>
<keyword evidence="6 11" id="KW-0798">TonB box</keyword>
<dbReference type="EMBL" id="CP029343">
    <property type="protein sequence ID" value="AWL04411.1"/>
    <property type="molecule type" value="Genomic_DNA"/>
</dbReference>
<name>A0A2S2DGD9_9BURK</name>
<keyword evidence="16" id="KW-1185">Reference proteome</keyword>
<dbReference type="SUPFAM" id="SSF56935">
    <property type="entry name" value="Porins"/>
    <property type="match status" value="1"/>
</dbReference>
<feature type="domain" description="TonB-dependent receptor-like beta-barrel" evidence="13">
    <location>
        <begin position="388"/>
        <end position="915"/>
    </location>
</feature>
<accession>A0A2S2DGD9</accession>
<evidence type="ECO:0000259" key="13">
    <source>
        <dbReference type="Pfam" id="PF00593"/>
    </source>
</evidence>
<comment type="subcellular location">
    <subcellularLocation>
        <location evidence="1 10">Cell outer membrane</location>
        <topology evidence="1 10">Multi-pass membrane protein</topology>
    </subcellularLocation>
</comment>
<protein>
    <submittedName>
        <fullName evidence="15">TonB-dependent receptor</fullName>
    </submittedName>
</protein>
<evidence type="ECO:0000313" key="15">
    <source>
        <dbReference type="EMBL" id="AWL04411.1"/>
    </source>
</evidence>
<keyword evidence="5 10" id="KW-0812">Transmembrane</keyword>
<reference evidence="15 16" key="1">
    <citation type="submission" date="2018-05" db="EMBL/GenBank/DDBJ databases">
        <title>Complete genome sequence of Massilia oculi sp. nov. CCUG 43427T (=DSM 26321T), the type strain of M. oculi, and comparison with genome sequences of other Massilia strains.</title>
        <authorList>
            <person name="Zhu B."/>
        </authorList>
    </citation>
    <scope>NUCLEOTIDE SEQUENCE [LARGE SCALE GENOMIC DNA]</scope>
    <source>
        <strain evidence="15 16">CCUG 43427</strain>
    </source>
</reference>
<evidence type="ECO:0000256" key="8">
    <source>
        <dbReference type="ARBA" id="ARBA00023170"/>
    </source>
</evidence>
<organism evidence="15 16">
    <name type="scientific">Massilia oculi</name>
    <dbReference type="NCBI Taxonomy" id="945844"/>
    <lineage>
        <taxon>Bacteria</taxon>
        <taxon>Pseudomonadati</taxon>
        <taxon>Pseudomonadota</taxon>
        <taxon>Betaproteobacteria</taxon>
        <taxon>Burkholderiales</taxon>
        <taxon>Oxalobacteraceae</taxon>
        <taxon>Telluria group</taxon>
        <taxon>Massilia</taxon>
    </lineage>
</organism>
<evidence type="ECO:0000313" key="16">
    <source>
        <dbReference type="Proteomes" id="UP000245820"/>
    </source>
</evidence>
<dbReference type="GO" id="GO:0009279">
    <property type="term" value="C:cell outer membrane"/>
    <property type="evidence" value="ECO:0007669"/>
    <property type="project" value="UniProtKB-SubCell"/>
</dbReference>
<evidence type="ECO:0000256" key="5">
    <source>
        <dbReference type="ARBA" id="ARBA00022692"/>
    </source>
</evidence>
<comment type="similarity">
    <text evidence="2 10 11">Belongs to the TonB-dependent receptor family.</text>
</comment>
<keyword evidence="4 10" id="KW-1134">Transmembrane beta strand</keyword>
<dbReference type="OrthoDB" id="8530571at2"/>
<dbReference type="KEGG" id="mtim:DIR46_08150"/>
<evidence type="ECO:0000256" key="12">
    <source>
        <dbReference type="SAM" id="SignalP"/>
    </source>
</evidence>
<dbReference type="InterPro" id="IPR036942">
    <property type="entry name" value="Beta-barrel_TonB_sf"/>
</dbReference>
<dbReference type="InterPro" id="IPR000531">
    <property type="entry name" value="Beta-barrel_TonB"/>
</dbReference>
<feature type="domain" description="TonB-dependent receptor plug" evidence="14">
    <location>
        <begin position="42"/>
        <end position="154"/>
    </location>
</feature>
<evidence type="ECO:0000256" key="1">
    <source>
        <dbReference type="ARBA" id="ARBA00004571"/>
    </source>
</evidence>
<evidence type="ECO:0000256" key="2">
    <source>
        <dbReference type="ARBA" id="ARBA00009810"/>
    </source>
</evidence>
<proteinExistence type="inferred from homology"/>
<feature type="chain" id="PRO_5015695299" evidence="12">
    <location>
        <begin position="23"/>
        <end position="957"/>
    </location>
</feature>
<evidence type="ECO:0000256" key="9">
    <source>
        <dbReference type="ARBA" id="ARBA00023237"/>
    </source>
</evidence>
<dbReference type="Pfam" id="PF00593">
    <property type="entry name" value="TonB_dep_Rec_b-barrel"/>
    <property type="match status" value="1"/>
</dbReference>
<keyword evidence="7 10" id="KW-0472">Membrane</keyword>
<gene>
    <name evidence="15" type="ORF">DIR46_08150</name>
</gene>
<dbReference type="Pfam" id="PF07715">
    <property type="entry name" value="Plug"/>
    <property type="match status" value="1"/>
</dbReference>
<dbReference type="PROSITE" id="PS52016">
    <property type="entry name" value="TONB_DEPENDENT_REC_3"/>
    <property type="match status" value="1"/>
</dbReference>
<keyword evidence="12" id="KW-0732">Signal</keyword>
<dbReference type="InterPro" id="IPR039426">
    <property type="entry name" value="TonB-dep_rcpt-like"/>
</dbReference>
<evidence type="ECO:0000256" key="11">
    <source>
        <dbReference type="RuleBase" id="RU003357"/>
    </source>
</evidence>
<dbReference type="Proteomes" id="UP000245820">
    <property type="component" value="Chromosome"/>
</dbReference>
<dbReference type="PANTHER" id="PTHR47234">
    <property type="match status" value="1"/>
</dbReference>
<dbReference type="Gene3D" id="2.40.170.20">
    <property type="entry name" value="TonB-dependent receptor, beta-barrel domain"/>
    <property type="match status" value="1"/>
</dbReference>
<evidence type="ECO:0000256" key="6">
    <source>
        <dbReference type="ARBA" id="ARBA00023077"/>
    </source>
</evidence>
<sequence length="957" mass="102901">MQQRTKIALAVALALPAMSAIAQEALQRVEVTGSRIRQVDLETAQPVQVMNQEQIQKSGLVTVGDIINSLSSAGVPAFSKGTALGAGRDQGGQFLDMRNLGAQRLLVLVDGKRWSQSVNGYTDMSTVPSALIERVEILKDGASSIYGSDAVSGVVNIILKKTMQGGQASIYHGQNEKNDGKTKDYSLAYGAGDDKASLLFGVTYTEQGEVWAKTRDITATSNGPDRPNSALGTGPWGRIRQVNAAGGPTGFDRVLNHTGGPLGDGVGADSRNPNNYHTFTNAPDDLFNSTSQMHFLTPSKLTSLFVKGEVALPWDMNFKTTAMYADRKSSRTVAGYPLSSTSQAKFPVYVDKNSYYNPYGNQVAGAGNGQDLFFYRRTIDVPRVTDNSSRTLHIDATLEGEFELRSLPWNWSVGYNHSKVEGLVQGYGDLNLVNLKRALGPSFMNASGVVQCGTPNAPIGLAECTPFNILGGPSASTQDALDYVMSTSQATYSSVVNSATADITGELFTLPAGAVGVAAGIEHREVRGDDIPGQFEQSGYSSSLAGNATYGRYTVREAYLEANIPLLKGLPAAELLSLNLATRYSDYSNFGSTTNSKASFMWKPVRDVLARGTYAEGFRAPTLGDTFGGGSQTFASYLDVCDSAFGEAANNPTVAARCAAAGVPAGFRQKNQTGGNVSATGAQTPFPFTTGAGNAFLQPESAKTRTLGLVISPSSVPGLSVSVDWFNIRIENRISGVSATDTLEECYVNNVQNFCSLIKRDATGQVVDLQIGNTNRGKTETEGVDVAINYRLPRTAWGQFGIRSETTYTDSFKEQSTLDSEWVEYAGEYDIFRVKSNTSIDWSLGNWNATFTGRFYSSQKNRCWTANPAVYCSDPTAKTSWGTGYNRHGEMWYADLSVGYALPWNAKILVGANNLFDKKPEINYSAASSTGGNSSSSAVSPELPIDRFFYVRYNQAF</sequence>
<keyword evidence="9 10" id="KW-0998">Cell outer membrane</keyword>
<dbReference type="InterPro" id="IPR037066">
    <property type="entry name" value="Plug_dom_sf"/>
</dbReference>
<evidence type="ECO:0000256" key="4">
    <source>
        <dbReference type="ARBA" id="ARBA00022452"/>
    </source>
</evidence>